<evidence type="ECO:0000313" key="2">
    <source>
        <dbReference type="Proteomes" id="UP001139157"/>
    </source>
</evidence>
<organism evidence="1 2">
    <name type="scientific">Nocardia pulmonis</name>
    <dbReference type="NCBI Taxonomy" id="2951408"/>
    <lineage>
        <taxon>Bacteria</taxon>
        <taxon>Bacillati</taxon>
        <taxon>Actinomycetota</taxon>
        <taxon>Actinomycetes</taxon>
        <taxon>Mycobacteriales</taxon>
        <taxon>Nocardiaceae</taxon>
        <taxon>Nocardia</taxon>
    </lineage>
</organism>
<keyword evidence="2" id="KW-1185">Reference proteome</keyword>
<sequence>MTTAPPPEWVGRPSLFDIDGTWLGFEDERCTGDRRAESERSYGGFTDALYFLPQRRVSLQTWTQAVREVRVCSSLLYQGPALIGVLNGILTRDPALTAGRIGHETRCGPVSFAMPTDEDSRYRGDVQLWRAAREPLGSAEMTMEVHPLDPLTAEYRLRLAGPMDSLSRIRVRRDGNRSFHEGPDIWGNGTAYGRANFVRLHENTGRRMIGREFMLDAEPGTDAGSALAVSYQMFDHTSLAVVMHGVLERE</sequence>
<name>A0A9X2E3U5_9NOCA</name>
<evidence type="ECO:0000313" key="1">
    <source>
        <dbReference type="EMBL" id="MCM6772578.1"/>
    </source>
</evidence>
<comment type="caution">
    <text evidence="1">The sequence shown here is derived from an EMBL/GenBank/DDBJ whole genome shotgun (WGS) entry which is preliminary data.</text>
</comment>
<reference evidence="1" key="1">
    <citation type="submission" date="2022-06" db="EMBL/GenBank/DDBJ databases">
        <title>Novel species in genus nocardia.</title>
        <authorList>
            <person name="Li F."/>
        </authorList>
    </citation>
    <scope>NUCLEOTIDE SEQUENCE</scope>
    <source>
        <strain evidence="1">CDC141</strain>
    </source>
</reference>
<dbReference type="Proteomes" id="UP001139157">
    <property type="component" value="Unassembled WGS sequence"/>
</dbReference>
<gene>
    <name evidence="1" type="ORF">NDR86_03705</name>
</gene>
<proteinExistence type="predicted"/>
<accession>A0A9X2E3U5</accession>
<dbReference type="AlphaFoldDB" id="A0A9X2E3U5"/>
<dbReference type="EMBL" id="JAMRXG010000001">
    <property type="protein sequence ID" value="MCM6772578.1"/>
    <property type="molecule type" value="Genomic_DNA"/>
</dbReference>
<protein>
    <submittedName>
        <fullName evidence="1">Uncharacterized protein</fullName>
    </submittedName>
</protein>
<dbReference type="RefSeq" id="WP_251909424.1">
    <property type="nucleotide sequence ID" value="NZ_JAMRXG010000001.1"/>
</dbReference>